<dbReference type="GO" id="GO:0006508">
    <property type="term" value="P:proteolysis"/>
    <property type="evidence" value="ECO:0007669"/>
    <property type="project" value="UniProtKB-KW"/>
</dbReference>
<evidence type="ECO:0000256" key="4">
    <source>
        <dbReference type="ARBA" id="ARBA00022801"/>
    </source>
</evidence>
<dbReference type="Pfam" id="PF13734">
    <property type="entry name" value="Inhibitor_I69"/>
    <property type="match status" value="1"/>
</dbReference>
<keyword evidence="4" id="KW-0378">Hydrolase</keyword>
<dbReference type="InterPro" id="IPR000200">
    <property type="entry name" value="Peptidase_C10"/>
</dbReference>
<feature type="domain" description="Spi protease inhibitor" evidence="7">
    <location>
        <begin position="54"/>
        <end position="126"/>
    </location>
</feature>
<keyword evidence="3" id="KW-0732">Signal</keyword>
<gene>
    <name evidence="8" type="ORF">IAB08_07390</name>
</gene>
<dbReference type="Proteomes" id="UP000823612">
    <property type="component" value="Unassembled WGS sequence"/>
</dbReference>
<evidence type="ECO:0000259" key="7">
    <source>
        <dbReference type="Pfam" id="PF13734"/>
    </source>
</evidence>
<dbReference type="InterPro" id="IPR038765">
    <property type="entry name" value="Papain-like_cys_pep_sf"/>
</dbReference>
<dbReference type="Gene3D" id="3.90.70.50">
    <property type="entry name" value="Peptidase C10, streptopain"/>
    <property type="match status" value="2"/>
</dbReference>
<proteinExistence type="inferred from homology"/>
<evidence type="ECO:0000256" key="2">
    <source>
        <dbReference type="ARBA" id="ARBA00022670"/>
    </source>
</evidence>
<dbReference type="InterPro" id="IPR025896">
    <property type="entry name" value="Spi_Prtas-inh"/>
</dbReference>
<evidence type="ECO:0000313" key="9">
    <source>
        <dbReference type="Proteomes" id="UP000823612"/>
    </source>
</evidence>
<reference evidence="8" key="1">
    <citation type="submission" date="2020-10" db="EMBL/GenBank/DDBJ databases">
        <authorList>
            <person name="Gilroy R."/>
        </authorList>
    </citation>
    <scope>NUCLEOTIDE SEQUENCE</scope>
    <source>
        <strain evidence="8">2889</strain>
    </source>
</reference>
<evidence type="ECO:0000256" key="5">
    <source>
        <dbReference type="ARBA" id="ARBA00022807"/>
    </source>
</evidence>
<protein>
    <submittedName>
        <fullName evidence="8">Thiol protease/hemagglutinin PrtT</fullName>
    </submittedName>
</protein>
<keyword evidence="5" id="KW-0788">Thiol protease</keyword>
<dbReference type="AlphaFoldDB" id="A0A9D9H225"/>
<reference evidence="8" key="2">
    <citation type="journal article" date="2021" name="PeerJ">
        <title>Extensive microbial diversity within the chicken gut microbiome revealed by metagenomics and culture.</title>
        <authorList>
            <person name="Gilroy R."/>
            <person name="Ravi A."/>
            <person name="Getino M."/>
            <person name="Pursley I."/>
            <person name="Horton D.L."/>
            <person name="Alikhan N.F."/>
            <person name="Baker D."/>
            <person name="Gharbi K."/>
            <person name="Hall N."/>
            <person name="Watson M."/>
            <person name="Adriaenssens E.M."/>
            <person name="Foster-Nyarko E."/>
            <person name="Jarju S."/>
            <person name="Secka A."/>
            <person name="Antonio M."/>
            <person name="Oren A."/>
            <person name="Chaudhuri R.R."/>
            <person name="La Ragione R."/>
            <person name="Hildebrand F."/>
            <person name="Pallen M.J."/>
        </authorList>
    </citation>
    <scope>NUCLEOTIDE SEQUENCE</scope>
    <source>
        <strain evidence="8">2889</strain>
    </source>
</reference>
<accession>A0A9D9H225</accession>
<feature type="active site" description="Proton acceptor" evidence="6">
    <location>
        <position position="342"/>
    </location>
</feature>
<organism evidence="8 9">
    <name type="scientific">Candidatus Pullibacteroides excrementavium</name>
    <dbReference type="NCBI Taxonomy" id="2840905"/>
    <lineage>
        <taxon>Bacteria</taxon>
        <taxon>Pseudomonadati</taxon>
        <taxon>Bacteroidota</taxon>
        <taxon>Bacteroidia</taxon>
        <taxon>Bacteroidales</taxon>
        <taxon>Candidatus Pullibacteroides</taxon>
    </lineage>
</organism>
<comment type="caution">
    <text evidence="8">The sequence shown here is derived from an EMBL/GenBank/DDBJ whole genome shotgun (WGS) entry which is preliminary data.</text>
</comment>
<dbReference type="SUPFAM" id="SSF54001">
    <property type="entry name" value="Cysteine proteinases"/>
    <property type="match status" value="1"/>
</dbReference>
<evidence type="ECO:0000256" key="3">
    <source>
        <dbReference type="ARBA" id="ARBA00022729"/>
    </source>
</evidence>
<sequence length="708" mass="78425">MNRLCLFSAVLFLFSGIFRVSLWAGPVGLEPAREKARAFYLAQKASASPKEMVDFHLVYPDSSGVAKSTAGVGCYVFNVGRDEGFVIVSADDDLPSVLAYSLSGRFELDGMPANLASWLGWYEKQVLDYQQAVLAGQRMASDKSVSGRSVANWTKAEEVVAPLLENHPDGSILYDQRMPYNRFCPNPDSLDQPMVTGCVATAMAMIARYHEWPLRSSGSVCYETRTLRIPVRYELGEKDYDWANMLTSYADTGNYAADQTEAVAALMRDMGYSVQMDYTYEESGAYSETVARALAYNMGYSKKMRYLPRDLFADADWADVIRAELEEGRPLYYSGSGPGSGHAFVCDGYNDQAYFHFNWGWSGRGNGWYVLDNLAPTDLGTGSGYGTYNDNQGIVSCIRPAEEGEEADLFIVNNAERWRSQEGVFDAVDSARVSVGWAMNYGIDTVDIRLGFSFWQDSVFCGAYAFDSAHLPPGYGLYGMIVKFNPLGLLAPGNYQMRFSAQEVGGSDWVDVVGSTRYKVDYRLVVGNECYWIGSSGIPETMPVRNFSYVAENGNVLLSWSDPCVMQPDFYRVYLDDALAAEVDSTSVLFTGLENGRYKVEVMAVYEGNVESERVLRYVVVEGVGNADAGLSVFRVYPNPASGRFQVEVPAAGYLRLLDFSGRFVMGKELPSSGVFSVEVPELAAGLYLLEFSDSGKRILLYDKILLR</sequence>
<dbReference type="InterPro" id="IPR044934">
    <property type="entry name" value="Streptopain_sf"/>
</dbReference>
<evidence type="ECO:0000313" key="8">
    <source>
        <dbReference type="EMBL" id="MBO8433099.1"/>
    </source>
</evidence>
<dbReference type="PRINTS" id="PR00797">
    <property type="entry name" value="STREPTOPAIN"/>
</dbReference>
<dbReference type="GO" id="GO:0008234">
    <property type="term" value="F:cysteine-type peptidase activity"/>
    <property type="evidence" value="ECO:0007669"/>
    <property type="project" value="UniProtKB-KW"/>
</dbReference>
<evidence type="ECO:0000256" key="1">
    <source>
        <dbReference type="ARBA" id="ARBA00009693"/>
    </source>
</evidence>
<feature type="active site" description="Nucleophile" evidence="6">
    <location>
        <position position="198"/>
    </location>
</feature>
<name>A0A9D9H225_9BACT</name>
<keyword evidence="2 8" id="KW-0645">Protease</keyword>
<dbReference type="EMBL" id="JADIMZ010000110">
    <property type="protein sequence ID" value="MBO8433099.1"/>
    <property type="molecule type" value="Genomic_DNA"/>
</dbReference>
<evidence type="ECO:0000256" key="6">
    <source>
        <dbReference type="PIRSR" id="PIRSR600200-1"/>
    </source>
</evidence>
<comment type="similarity">
    <text evidence="1">Belongs to the peptidase C10 family.</text>
</comment>
<dbReference type="Pfam" id="PF01640">
    <property type="entry name" value="Peptidase_C10"/>
    <property type="match status" value="1"/>
</dbReference>